<dbReference type="InterPro" id="IPR016186">
    <property type="entry name" value="C-type_lectin-like/link_sf"/>
</dbReference>
<reference evidence="2 3" key="2">
    <citation type="submission" date="2018-10" db="EMBL/GenBank/DDBJ databases">
        <authorList>
            <consortium name="Pathogen Informatics"/>
        </authorList>
    </citation>
    <scope>NUCLEOTIDE SEQUENCE [LARGE SCALE GENOMIC DNA]</scope>
</reference>
<dbReference type="CDD" id="cd00037">
    <property type="entry name" value="CLECT"/>
    <property type="match status" value="1"/>
</dbReference>
<dbReference type="SUPFAM" id="SSF56436">
    <property type="entry name" value="C-type lectin-like"/>
    <property type="match status" value="1"/>
</dbReference>
<dbReference type="WBParaSite" id="EVEC_0000217001-mRNA-1">
    <property type="protein sequence ID" value="EVEC_0000217001-mRNA-1"/>
    <property type="gene ID" value="EVEC_0000217001"/>
</dbReference>
<accession>A0A0N4UXB3</accession>
<dbReference type="InterPro" id="IPR001304">
    <property type="entry name" value="C-type_lectin-like"/>
</dbReference>
<evidence type="ECO:0000313" key="4">
    <source>
        <dbReference type="WBParaSite" id="EVEC_0000217001-mRNA-1"/>
    </source>
</evidence>
<dbReference type="Proteomes" id="UP000274131">
    <property type="component" value="Unassembled WGS sequence"/>
</dbReference>
<name>A0A0N4UXB3_ENTVE</name>
<dbReference type="Pfam" id="PF00059">
    <property type="entry name" value="Lectin_C"/>
    <property type="match status" value="1"/>
</dbReference>
<protein>
    <submittedName>
        <fullName evidence="4">C-type lectin domain-containing protein</fullName>
    </submittedName>
</protein>
<gene>
    <name evidence="2" type="ORF">EVEC_LOCUS1878</name>
</gene>
<reference evidence="4" key="1">
    <citation type="submission" date="2017-02" db="UniProtKB">
        <authorList>
            <consortium name="WormBaseParasite"/>
        </authorList>
    </citation>
    <scope>IDENTIFICATION</scope>
</reference>
<organism evidence="4">
    <name type="scientific">Enterobius vermicularis</name>
    <name type="common">Human pinworm</name>
    <dbReference type="NCBI Taxonomy" id="51028"/>
    <lineage>
        <taxon>Eukaryota</taxon>
        <taxon>Metazoa</taxon>
        <taxon>Ecdysozoa</taxon>
        <taxon>Nematoda</taxon>
        <taxon>Chromadorea</taxon>
        <taxon>Rhabditida</taxon>
        <taxon>Spirurina</taxon>
        <taxon>Oxyuridomorpha</taxon>
        <taxon>Oxyuroidea</taxon>
        <taxon>Oxyuridae</taxon>
        <taxon>Enterobius</taxon>
    </lineage>
</organism>
<feature type="domain" description="C-type lectin" evidence="1">
    <location>
        <begin position="24"/>
        <end position="87"/>
    </location>
</feature>
<evidence type="ECO:0000313" key="2">
    <source>
        <dbReference type="EMBL" id="VDD86735.1"/>
    </source>
</evidence>
<keyword evidence="3" id="KW-1185">Reference proteome</keyword>
<evidence type="ECO:0000259" key="1">
    <source>
        <dbReference type="Pfam" id="PF00059"/>
    </source>
</evidence>
<dbReference type="AlphaFoldDB" id="A0A0N4UXB3"/>
<dbReference type="InterPro" id="IPR016187">
    <property type="entry name" value="CTDL_fold"/>
</dbReference>
<proteinExistence type="predicted"/>
<evidence type="ECO:0000313" key="3">
    <source>
        <dbReference type="Proteomes" id="UP000274131"/>
    </source>
</evidence>
<dbReference type="Gene3D" id="3.10.100.10">
    <property type="entry name" value="Mannose-Binding Protein A, subunit A"/>
    <property type="match status" value="1"/>
</dbReference>
<dbReference type="EMBL" id="UXUI01007279">
    <property type="protein sequence ID" value="VDD86735.1"/>
    <property type="molecule type" value="Genomic_DNA"/>
</dbReference>
<sequence>MINRYYLRENLDRNFPLAQEINEPMAFEYARAYCRAWHRGQLASFLDSVQIETFKTLIREGMKAWIGLFYNGSDYVFDDGRKYWENSQLKSKVGTPDYQACFGVEKSGNLGATRSS</sequence>